<evidence type="ECO:0000256" key="1">
    <source>
        <dbReference type="ARBA" id="ARBA00004201"/>
    </source>
</evidence>
<evidence type="ECO:0000256" key="2">
    <source>
        <dbReference type="ARBA" id="ARBA00004514"/>
    </source>
</evidence>
<comment type="caution">
    <text evidence="11">The sequence shown here is derived from an EMBL/GenBank/DDBJ whole genome shotgun (WGS) entry which is preliminary data.</text>
</comment>
<dbReference type="EMBL" id="JANBTX010000171">
    <property type="protein sequence ID" value="KAJ2685090.1"/>
    <property type="molecule type" value="Genomic_DNA"/>
</dbReference>
<gene>
    <name evidence="11" type="primary">VTS1</name>
    <name evidence="11" type="ORF">IWW39_004504</name>
</gene>
<name>A0A9W8GJA6_9FUNG</name>
<dbReference type="InterPro" id="IPR050897">
    <property type="entry name" value="SMAUG/VTS1_RNA-bind"/>
</dbReference>
<evidence type="ECO:0000256" key="7">
    <source>
        <dbReference type="ARBA" id="ARBA00024136"/>
    </source>
</evidence>
<organism evidence="11 12">
    <name type="scientific">Coemansia spiralis</name>
    <dbReference type="NCBI Taxonomy" id="417178"/>
    <lineage>
        <taxon>Eukaryota</taxon>
        <taxon>Fungi</taxon>
        <taxon>Fungi incertae sedis</taxon>
        <taxon>Zoopagomycota</taxon>
        <taxon>Kickxellomycotina</taxon>
        <taxon>Kickxellomycetes</taxon>
        <taxon>Kickxellales</taxon>
        <taxon>Kickxellaceae</taxon>
        <taxon>Coemansia</taxon>
    </lineage>
</organism>
<keyword evidence="12" id="KW-1185">Reference proteome</keyword>
<keyword evidence="5" id="KW-0694">RNA-binding</keyword>
<dbReference type="GO" id="GO:0000932">
    <property type="term" value="C:P-body"/>
    <property type="evidence" value="ECO:0007669"/>
    <property type="project" value="UniProtKB-SubCell"/>
</dbReference>
<evidence type="ECO:0000256" key="4">
    <source>
        <dbReference type="ARBA" id="ARBA00022490"/>
    </source>
</evidence>
<dbReference type="Pfam" id="PF07647">
    <property type="entry name" value="SAM_2"/>
    <property type="match status" value="1"/>
</dbReference>
<accession>A0A9W8GJA6</accession>
<evidence type="ECO:0000313" key="12">
    <source>
        <dbReference type="Proteomes" id="UP001151516"/>
    </source>
</evidence>
<dbReference type="AlphaFoldDB" id="A0A9W8GJA6"/>
<dbReference type="PROSITE" id="PS50105">
    <property type="entry name" value="SAM_DOMAIN"/>
    <property type="match status" value="1"/>
</dbReference>
<keyword evidence="11" id="KW-0238">DNA-binding</keyword>
<feature type="domain" description="SAM" evidence="10">
    <location>
        <begin position="531"/>
        <end position="592"/>
    </location>
</feature>
<evidence type="ECO:0000256" key="5">
    <source>
        <dbReference type="ARBA" id="ARBA00022884"/>
    </source>
</evidence>
<comment type="similarity">
    <text evidence="3">Belongs to the VTS1 family.</text>
</comment>
<evidence type="ECO:0000256" key="9">
    <source>
        <dbReference type="SAM" id="MobiDB-lite"/>
    </source>
</evidence>
<dbReference type="GO" id="GO:0005829">
    <property type="term" value="C:cytosol"/>
    <property type="evidence" value="ECO:0007669"/>
    <property type="project" value="UniProtKB-SubCell"/>
</dbReference>
<feature type="compositionally biased region" description="Polar residues" evidence="9">
    <location>
        <begin position="399"/>
        <end position="410"/>
    </location>
</feature>
<proteinExistence type="inferred from homology"/>
<feature type="region of interest" description="Disordered" evidence="9">
    <location>
        <begin position="1"/>
        <end position="55"/>
    </location>
</feature>
<dbReference type="Pfam" id="PF25479">
    <property type="entry name" value="Vts1"/>
    <property type="match status" value="1"/>
</dbReference>
<dbReference type="InterPro" id="IPR057327">
    <property type="entry name" value="Vts1_dom"/>
</dbReference>
<dbReference type="OrthoDB" id="2155283at2759"/>
<sequence length="606" mass="65125">MSSVNNLSARSSSASNNSSNSSGSNSTSTATHALPSQDSLFHHQFNPGPPKAPFAAKSARPASEIFFANAQHPLPEAHHIDRLFESLTQYQDVLEDMAQASLDPVFKDELTAIDQWFSVLLEPERTAALYSLMQHCSDLQVRFFIAILQQMLKEDQDPSGPDADSAAAVGHRHSIAAQAAPISAAYSRHMQGSGSARTNFDNGAPLALGPTAAGSLQPQRSGGGWGVGDGLLASVAGADARRAAGFGERPRSSNHEADVNPDWRGNRVGSAVASPTAEHFSIPHHHQQQVLGGGSAVRRLSGNLLGQQQTPRGSVDMEPKDFRWSSLTDSLEPFGNIGPDPNASALTHILETNMNRTSGIAARRSVSSRLSIAVKSPRETMQSHQQQQLAATLAQMTMSASSPLGASSGYSHYHQEPQQQQQQYHHNPQLKPASFQPRAPYPQQPTSAVGSVSSPSHLQGYSNARAMQQQPITLPPLQQHQQPPMRHASPTPGRGTFSRPSAGTAGSTAGSNLSVPSSPASMKPHEPVDLTLVRDIPAWLRSLRLHKYTECFADMDWTKVVTLTDEDLQAKGVMALGARRKMLKVFEAVQAIRERDGNLDKVGITI</sequence>
<dbReference type="Gene3D" id="1.10.150.50">
    <property type="entry name" value="Transcription Factor, Ets-1"/>
    <property type="match status" value="1"/>
</dbReference>
<dbReference type="Proteomes" id="UP001151516">
    <property type="component" value="Unassembled WGS sequence"/>
</dbReference>
<dbReference type="InterPro" id="IPR001660">
    <property type="entry name" value="SAM"/>
</dbReference>
<feature type="region of interest" description="Disordered" evidence="9">
    <location>
        <begin position="244"/>
        <end position="266"/>
    </location>
</feature>
<feature type="compositionally biased region" description="Low complexity" evidence="9">
    <location>
        <begin position="416"/>
        <end position="429"/>
    </location>
</feature>
<feature type="compositionally biased region" description="Polar residues" evidence="9">
    <location>
        <begin position="498"/>
        <end position="520"/>
    </location>
</feature>
<dbReference type="InterPro" id="IPR037635">
    <property type="entry name" value="VTS1_SAM"/>
</dbReference>
<evidence type="ECO:0000256" key="6">
    <source>
        <dbReference type="ARBA" id="ARBA00024046"/>
    </source>
</evidence>
<protein>
    <recommendedName>
        <fullName evidence="7">RNA-binding protein VTS1</fullName>
    </recommendedName>
</protein>
<feature type="compositionally biased region" description="Basic and acidic residues" evidence="9">
    <location>
        <begin position="248"/>
        <end position="258"/>
    </location>
</feature>
<dbReference type="GO" id="GO:0000289">
    <property type="term" value="P:nuclear-transcribed mRNA poly(A) tail shortening"/>
    <property type="evidence" value="ECO:0007669"/>
    <property type="project" value="TreeGrafter"/>
</dbReference>
<comment type="subunit">
    <text evidence="6">Monomer. Binds to RNA.</text>
</comment>
<keyword evidence="4" id="KW-0963">Cytoplasm</keyword>
<evidence type="ECO:0000256" key="8">
    <source>
        <dbReference type="ARBA" id="ARBA00054767"/>
    </source>
</evidence>
<dbReference type="SUPFAM" id="SSF47769">
    <property type="entry name" value="SAM/Pointed domain"/>
    <property type="match status" value="1"/>
</dbReference>
<feature type="region of interest" description="Disordered" evidence="9">
    <location>
        <begin position="375"/>
        <end position="459"/>
    </location>
</feature>
<dbReference type="GO" id="GO:0003729">
    <property type="term" value="F:mRNA binding"/>
    <property type="evidence" value="ECO:0007669"/>
    <property type="project" value="InterPro"/>
</dbReference>
<dbReference type="CDD" id="cd09556">
    <property type="entry name" value="SAM_VTS1_fungal"/>
    <property type="match status" value="1"/>
</dbReference>
<feature type="compositionally biased region" description="Polar residues" evidence="9">
    <location>
        <begin position="444"/>
        <end position="459"/>
    </location>
</feature>
<dbReference type="InterPro" id="IPR013761">
    <property type="entry name" value="SAM/pointed_sf"/>
</dbReference>
<evidence type="ECO:0000256" key="3">
    <source>
        <dbReference type="ARBA" id="ARBA00007325"/>
    </source>
</evidence>
<feature type="compositionally biased region" description="Low complexity" evidence="9">
    <location>
        <begin position="380"/>
        <end position="398"/>
    </location>
</feature>
<dbReference type="PANTHER" id="PTHR12515">
    <property type="entry name" value="STERILE ALPHA MOTIF DOMAIN CONTAINING PROTEIN 4-RELATED"/>
    <property type="match status" value="1"/>
</dbReference>
<comment type="subcellular location">
    <subcellularLocation>
        <location evidence="1">Cytoplasm</location>
        <location evidence="1">P-body</location>
    </subcellularLocation>
    <subcellularLocation>
        <location evidence="2">Cytoplasm</location>
        <location evidence="2">Cytosol</location>
    </subcellularLocation>
</comment>
<feature type="compositionally biased region" description="Low complexity" evidence="9">
    <location>
        <begin position="1"/>
        <end position="31"/>
    </location>
</feature>
<evidence type="ECO:0000259" key="10">
    <source>
        <dbReference type="PROSITE" id="PS50105"/>
    </source>
</evidence>
<feature type="region of interest" description="Disordered" evidence="9">
    <location>
        <begin position="476"/>
        <end position="524"/>
    </location>
</feature>
<dbReference type="PANTHER" id="PTHR12515:SF5">
    <property type="entry name" value="PROTEIN SMAUG"/>
    <property type="match status" value="1"/>
</dbReference>
<dbReference type="GO" id="GO:0003677">
    <property type="term" value="F:DNA binding"/>
    <property type="evidence" value="ECO:0007669"/>
    <property type="project" value="UniProtKB-KW"/>
</dbReference>
<dbReference type="SMART" id="SM00454">
    <property type="entry name" value="SAM"/>
    <property type="match status" value="1"/>
</dbReference>
<evidence type="ECO:0000313" key="11">
    <source>
        <dbReference type="EMBL" id="KAJ2685090.1"/>
    </source>
</evidence>
<reference evidence="11" key="1">
    <citation type="submission" date="2022-07" db="EMBL/GenBank/DDBJ databases">
        <title>Phylogenomic reconstructions and comparative analyses of Kickxellomycotina fungi.</title>
        <authorList>
            <person name="Reynolds N.K."/>
            <person name="Stajich J.E."/>
            <person name="Barry K."/>
            <person name="Grigoriev I.V."/>
            <person name="Crous P."/>
            <person name="Smith M.E."/>
        </authorList>
    </citation>
    <scope>NUCLEOTIDE SEQUENCE</scope>
    <source>
        <strain evidence="11">CBS 109367</strain>
    </source>
</reference>
<comment type="function">
    <text evidence="8">RNA-binding protein involved in post-transcriptional regulation through transcript degradation.</text>
</comment>